<dbReference type="GO" id="GO:0003697">
    <property type="term" value="F:single-stranded DNA binding"/>
    <property type="evidence" value="ECO:0007669"/>
    <property type="project" value="TreeGrafter"/>
</dbReference>
<feature type="site" description="Interaction with DNA" evidence="11">
    <location>
        <position position="418"/>
    </location>
</feature>
<evidence type="ECO:0000256" key="3">
    <source>
        <dbReference type="ARBA" id="ARBA00022722"/>
    </source>
</evidence>
<dbReference type="GO" id="GO:0004527">
    <property type="term" value="F:exonuclease activity"/>
    <property type="evidence" value="ECO:0007669"/>
    <property type="project" value="UniProtKB-KW"/>
</dbReference>
<accession>A0A1J4MIR6</accession>
<keyword evidence="8" id="KW-0539">Nucleus</keyword>
<dbReference type="RefSeq" id="XP_028875332.1">
    <property type="nucleotide sequence ID" value="XM_029019925.1"/>
</dbReference>
<reference evidence="12 13" key="1">
    <citation type="submission" date="2016-10" db="EMBL/GenBank/DDBJ databases">
        <title>Reductive evolution of mitochondrial metabolism and differential evolution of invasion-related proteins in Cryptosporidium.</title>
        <authorList>
            <person name="Liu S."/>
            <person name="Roellig D.M."/>
            <person name="Guo Y."/>
            <person name="Li N."/>
            <person name="Frace M.A."/>
            <person name="Tang K."/>
            <person name="Zhang L."/>
            <person name="Feng Y."/>
            <person name="Xiao L."/>
        </authorList>
    </citation>
    <scope>NUCLEOTIDE SEQUENCE [LARGE SCALE GENOMIC DNA]</scope>
    <source>
        <strain evidence="12">39726</strain>
    </source>
</reference>
<evidence type="ECO:0000256" key="11">
    <source>
        <dbReference type="PIRSR" id="PIRSR610347-3"/>
    </source>
</evidence>
<dbReference type="PANTHER" id="PTHR12415:SF0">
    <property type="entry name" value="TYROSYL-DNA PHOSPHODIESTERASE 1"/>
    <property type="match status" value="1"/>
</dbReference>
<protein>
    <submittedName>
        <fullName evidence="12">Tyrosyl-DNA phodphodiesterase 1</fullName>
    </submittedName>
</protein>
<gene>
    <name evidence="12" type="ORF">cubi_02914</name>
</gene>
<name>A0A1J4MIR6_9CRYT</name>
<dbReference type="OrthoDB" id="47785at2759"/>
<keyword evidence="5" id="KW-0378">Hydrolase</keyword>
<dbReference type="VEuPathDB" id="CryptoDB:cubi_02914"/>
<evidence type="ECO:0000256" key="9">
    <source>
        <dbReference type="PIRSR" id="PIRSR610347-1"/>
    </source>
</evidence>
<sequence length="514" mass="60739">MNICDKVDISRPPSFKKTKFNHDIIEILSDSSEESNLGNVNSNYDQFRLETPIYLNELNFEKKNSKNLSFKSFFVVNDQISIKKSSWQIKNIFFSSYINDVEWVIKEIEDSELIHKNIESILFVSHHTGNSISCKFSNHHKIRTEKISIHSPYLKVPYGVFHPKFILIVFEHLIQPKMNFIRFVITSANLIRQDWEFKSQSIWVQDFFLTIKKKNCEFSEYLHEFLKNILNGSKLQEFWLSKIQEFNFEDATIKLVASVPGYFFGHEMFMWGHLRVKSLLKNVIFKKINKSERSLKEQEKIILQFSSIGRISEKWLYKELVSSLSETPETRVEIIFPTIKQVLNSIEGIEGGGSLPVKKEYICKPWITKLLHRWGEGSIDGNISTEKAIPHIKTFLKYKMFNNAVQIIWLIQGSYNLSNAAWGQLQKDKSQYCIRNYELGIFLHIDQFEFERYDKSEKEEEFPKFVWKRKTDHSFDSKIHNNQPNKLLDIPLPFKLPPRRYSSDDIPWNIELLM</sequence>
<keyword evidence="3" id="KW-0540">Nuclease</keyword>
<dbReference type="PANTHER" id="PTHR12415">
    <property type="entry name" value="TYROSYL-DNA PHOSPHODIESTERASE 1"/>
    <property type="match status" value="1"/>
</dbReference>
<dbReference type="Gene3D" id="3.30.870.10">
    <property type="entry name" value="Endonuclease Chain A"/>
    <property type="match status" value="2"/>
</dbReference>
<dbReference type="EMBL" id="LRBP01000013">
    <property type="protein sequence ID" value="OII74112.1"/>
    <property type="molecule type" value="Genomic_DNA"/>
</dbReference>
<dbReference type="GO" id="GO:0003690">
    <property type="term" value="F:double-stranded DNA binding"/>
    <property type="evidence" value="ECO:0007669"/>
    <property type="project" value="TreeGrafter"/>
</dbReference>
<dbReference type="Proteomes" id="UP000186176">
    <property type="component" value="Unassembled WGS sequence"/>
</dbReference>
<evidence type="ECO:0000256" key="2">
    <source>
        <dbReference type="ARBA" id="ARBA00010205"/>
    </source>
</evidence>
<dbReference type="Pfam" id="PF06087">
    <property type="entry name" value="Tyr-DNA_phospho"/>
    <property type="match status" value="1"/>
</dbReference>
<dbReference type="CDD" id="cd09123">
    <property type="entry name" value="PLDc_Tdp1_2"/>
    <property type="match status" value="1"/>
</dbReference>
<comment type="subcellular location">
    <subcellularLocation>
        <location evidence="1">Nucleus</location>
    </subcellularLocation>
</comment>
<dbReference type="CDD" id="cd09122">
    <property type="entry name" value="PLDc_Tdp1_1"/>
    <property type="match status" value="1"/>
</dbReference>
<evidence type="ECO:0000313" key="12">
    <source>
        <dbReference type="EMBL" id="OII74112.1"/>
    </source>
</evidence>
<organism evidence="12 13">
    <name type="scientific">Cryptosporidium ubiquitum</name>
    <dbReference type="NCBI Taxonomy" id="857276"/>
    <lineage>
        <taxon>Eukaryota</taxon>
        <taxon>Sar</taxon>
        <taxon>Alveolata</taxon>
        <taxon>Apicomplexa</taxon>
        <taxon>Conoidasida</taxon>
        <taxon>Coccidia</taxon>
        <taxon>Eucoccidiorida</taxon>
        <taxon>Eimeriorina</taxon>
        <taxon>Cryptosporidiidae</taxon>
        <taxon>Cryptosporidium</taxon>
    </lineage>
</organism>
<comment type="caution">
    <text evidence="12">The sequence shown here is derived from an EMBL/GenBank/DDBJ whole genome shotgun (WGS) entry which is preliminary data.</text>
</comment>
<proteinExistence type="inferred from homology"/>
<evidence type="ECO:0000256" key="5">
    <source>
        <dbReference type="ARBA" id="ARBA00022801"/>
    </source>
</evidence>
<evidence type="ECO:0000256" key="10">
    <source>
        <dbReference type="PIRSR" id="PIRSR610347-2"/>
    </source>
</evidence>
<dbReference type="SUPFAM" id="SSF56024">
    <property type="entry name" value="Phospholipase D/nuclease"/>
    <property type="match status" value="2"/>
</dbReference>
<dbReference type="InterPro" id="IPR010347">
    <property type="entry name" value="Tdp1"/>
</dbReference>
<feature type="binding site" evidence="10">
    <location>
        <position position="393"/>
    </location>
    <ligand>
        <name>substrate</name>
    </ligand>
</feature>
<dbReference type="GO" id="GO:0006281">
    <property type="term" value="P:DNA repair"/>
    <property type="evidence" value="ECO:0007669"/>
    <property type="project" value="UniProtKB-KW"/>
</dbReference>
<evidence type="ECO:0000256" key="1">
    <source>
        <dbReference type="ARBA" id="ARBA00004123"/>
    </source>
</evidence>
<feature type="active site" description="Proton donor/acceptor" evidence="9">
    <location>
        <position position="391"/>
    </location>
</feature>
<keyword evidence="6" id="KW-0269">Exonuclease</keyword>
<comment type="similarity">
    <text evidence="2">Belongs to the tyrosyl-DNA phosphodiesterase family.</text>
</comment>
<dbReference type="GO" id="GO:0017005">
    <property type="term" value="F:3'-tyrosyl-DNA phosphodiesterase activity"/>
    <property type="evidence" value="ECO:0007669"/>
    <property type="project" value="TreeGrafter"/>
</dbReference>
<evidence type="ECO:0000256" key="4">
    <source>
        <dbReference type="ARBA" id="ARBA00022763"/>
    </source>
</evidence>
<keyword evidence="7" id="KW-0234">DNA repair</keyword>
<evidence type="ECO:0000313" key="13">
    <source>
        <dbReference type="Proteomes" id="UP000186176"/>
    </source>
</evidence>
<dbReference type="AlphaFoldDB" id="A0A1J4MIR6"/>
<keyword evidence="4" id="KW-0227">DNA damage</keyword>
<dbReference type="GO" id="GO:0005634">
    <property type="term" value="C:nucleus"/>
    <property type="evidence" value="ECO:0007669"/>
    <property type="project" value="UniProtKB-SubCell"/>
</dbReference>
<evidence type="ECO:0000256" key="6">
    <source>
        <dbReference type="ARBA" id="ARBA00022839"/>
    </source>
</evidence>
<feature type="binding site" evidence="10">
    <location>
        <position position="164"/>
    </location>
    <ligand>
        <name>substrate</name>
    </ligand>
</feature>
<keyword evidence="13" id="KW-1185">Reference proteome</keyword>
<feature type="active site" description="Nucleophile" evidence="9">
    <location>
        <position position="162"/>
    </location>
</feature>
<evidence type="ECO:0000256" key="8">
    <source>
        <dbReference type="ARBA" id="ARBA00023242"/>
    </source>
</evidence>
<dbReference type="GeneID" id="39979704"/>
<evidence type="ECO:0000256" key="7">
    <source>
        <dbReference type="ARBA" id="ARBA00023204"/>
    </source>
</evidence>